<accession>A0A9Q0RCX2</accession>
<keyword evidence="4" id="KW-0732">Signal</keyword>
<feature type="domain" description="Glycosyltransferase 61 catalytic" evidence="12">
    <location>
        <begin position="211"/>
        <end position="429"/>
    </location>
</feature>
<dbReference type="PANTHER" id="PTHR20961">
    <property type="entry name" value="GLYCOSYLTRANSFERASE"/>
    <property type="match status" value="1"/>
</dbReference>
<sequence>MHQLQNLPLFVKTFFVIFLIGQIIIFLTLNSKWMITKENDQQTSKEIQIIKQIEIKNKSCETKIEFCECEEEKKNSSTDLVAKLQEIENKLEMTKQCSSEYGYLLIKNWQESRIDICSGSKLSQVSCYKRENPGKHILCTGKNVEIKGYEPFFKAGNTAVPTRNNVHFGGGFLTVDCSQALKNWVPSDQWEHHVSNVIGNMISVPEMNCDHWVDDTVMLIFRWDQWNSYHALEDYITAFISLLILNEDPQKIQLVFTDDMPPGAQVYDFWSYYFAKEPIFLRDGKFPQNTCFKKAIFGMWAQNSILSIDFSRNWSKNCRSSIILLFKKYILPRFNISIEDNVHKPPYTIAFVKREDYQNKNIARKITNHDEIFKYIERKLPKDWSIVNFQPEKLTIEEQIQMSSRFSIIIGPHGAAFTYVVFFPEKSHLIEIFMGDRGSINVHFKNLCVFMGHHYHNAGHFSNNVPPETLWNIVESSIKEIEKLPH</sequence>
<evidence type="ECO:0000256" key="9">
    <source>
        <dbReference type="ARBA" id="ARBA00048317"/>
    </source>
</evidence>
<organism evidence="13 14">
    <name type="scientific">Anaeramoeba ignava</name>
    <name type="common">Anaerobic marine amoeba</name>
    <dbReference type="NCBI Taxonomy" id="1746090"/>
    <lineage>
        <taxon>Eukaryota</taxon>
        <taxon>Metamonada</taxon>
        <taxon>Anaeramoebidae</taxon>
        <taxon>Anaeramoeba</taxon>
    </lineage>
</organism>
<evidence type="ECO:0000256" key="10">
    <source>
        <dbReference type="ARBA" id="ARBA00049432"/>
    </source>
</evidence>
<evidence type="ECO:0000313" key="13">
    <source>
        <dbReference type="EMBL" id="KAJ5075549.1"/>
    </source>
</evidence>
<dbReference type="Proteomes" id="UP001149090">
    <property type="component" value="Unassembled WGS sequence"/>
</dbReference>
<dbReference type="GO" id="GO:0097363">
    <property type="term" value="F:protein O-acetylglucosaminyltransferase activity"/>
    <property type="evidence" value="ECO:0007669"/>
    <property type="project" value="UniProtKB-EC"/>
</dbReference>
<evidence type="ECO:0000256" key="6">
    <source>
        <dbReference type="ARBA" id="ARBA00023180"/>
    </source>
</evidence>
<dbReference type="Pfam" id="PF04577">
    <property type="entry name" value="Glyco_transf_61"/>
    <property type="match status" value="1"/>
</dbReference>
<evidence type="ECO:0000256" key="2">
    <source>
        <dbReference type="ARBA" id="ARBA00022676"/>
    </source>
</evidence>
<comment type="catalytic activity">
    <reaction evidence="10">
        <text>L-threonyl-[protein] + UDP-N-acetyl-alpha-D-glucosamine = 3-O-(N-acetyl-beta-D-glucosaminyl)-L-threonyl-[protein] + UDP + H(+)</text>
        <dbReference type="Rhea" id="RHEA:48908"/>
        <dbReference type="Rhea" id="RHEA-COMP:11060"/>
        <dbReference type="Rhea" id="RHEA-COMP:12252"/>
        <dbReference type="ChEBI" id="CHEBI:15378"/>
        <dbReference type="ChEBI" id="CHEBI:30013"/>
        <dbReference type="ChEBI" id="CHEBI:57705"/>
        <dbReference type="ChEBI" id="CHEBI:58223"/>
        <dbReference type="ChEBI" id="CHEBI:90840"/>
        <dbReference type="EC" id="2.4.1.255"/>
    </reaction>
</comment>
<keyword evidence="11" id="KW-0812">Transmembrane</keyword>
<comment type="caution">
    <text evidence="13">The sequence shown here is derived from an EMBL/GenBank/DDBJ whole genome shotgun (WGS) entry which is preliminary data.</text>
</comment>
<comment type="catalytic activity">
    <reaction evidence="9">
        <text>L-seryl-[protein] + UDP-N-acetyl-alpha-D-glucosamine = 3-O-(N-acetyl-beta-D-glucosaminyl)-L-seryl-[protein] + UDP + H(+)</text>
        <dbReference type="Rhea" id="RHEA:48904"/>
        <dbReference type="Rhea" id="RHEA-COMP:9863"/>
        <dbReference type="Rhea" id="RHEA-COMP:12251"/>
        <dbReference type="ChEBI" id="CHEBI:15378"/>
        <dbReference type="ChEBI" id="CHEBI:29999"/>
        <dbReference type="ChEBI" id="CHEBI:57705"/>
        <dbReference type="ChEBI" id="CHEBI:58223"/>
        <dbReference type="ChEBI" id="CHEBI:90838"/>
        <dbReference type="EC" id="2.4.1.255"/>
    </reaction>
</comment>
<evidence type="ECO:0000256" key="8">
    <source>
        <dbReference type="ARBA" id="ARBA00042574"/>
    </source>
</evidence>
<name>A0A9Q0RCX2_ANAIG</name>
<keyword evidence="11" id="KW-0472">Membrane</keyword>
<protein>
    <recommendedName>
        <fullName evidence="7">EGF domain-specific O-linked N-acetylglucosamine transferase</fullName>
        <ecNumber evidence="1">2.4.1.255</ecNumber>
    </recommendedName>
    <alternativeName>
        <fullName evidence="8">Extracellular O-linked N-acetylglucosamine transferase</fullName>
    </alternativeName>
</protein>
<proteinExistence type="predicted"/>
<evidence type="ECO:0000256" key="4">
    <source>
        <dbReference type="ARBA" id="ARBA00022729"/>
    </source>
</evidence>
<evidence type="ECO:0000259" key="12">
    <source>
        <dbReference type="Pfam" id="PF04577"/>
    </source>
</evidence>
<feature type="transmembrane region" description="Helical" evidence="11">
    <location>
        <begin position="9"/>
        <end position="29"/>
    </location>
</feature>
<dbReference type="EC" id="2.4.1.255" evidence="1"/>
<keyword evidence="2" id="KW-0328">Glycosyltransferase</keyword>
<evidence type="ECO:0000256" key="5">
    <source>
        <dbReference type="ARBA" id="ARBA00022824"/>
    </source>
</evidence>
<dbReference type="OrthoDB" id="529273at2759"/>
<gene>
    <name evidence="13" type="ORF">M0811_07119</name>
</gene>
<dbReference type="AlphaFoldDB" id="A0A9Q0RCX2"/>
<evidence type="ECO:0000256" key="3">
    <source>
        <dbReference type="ARBA" id="ARBA00022679"/>
    </source>
</evidence>
<evidence type="ECO:0000313" key="14">
    <source>
        <dbReference type="Proteomes" id="UP001149090"/>
    </source>
</evidence>
<evidence type="ECO:0000256" key="1">
    <source>
        <dbReference type="ARBA" id="ARBA00011970"/>
    </source>
</evidence>
<keyword evidence="14" id="KW-1185">Reference proteome</keyword>
<dbReference type="InterPro" id="IPR049625">
    <property type="entry name" value="Glyco_transf_61_cat"/>
</dbReference>
<reference evidence="13" key="1">
    <citation type="submission" date="2022-10" db="EMBL/GenBank/DDBJ databases">
        <title>Novel sulphate-reducing endosymbionts in the free-living metamonad Anaeramoeba.</title>
        <authorList>
            <person name="Jerlstrom-Hultqvist J."/>
            <person name="Cepicka I."/>
            <person name="Gallot-Lavallee L."/>
            <person name="Salas-Leiva D."/>
            <person name="Curtis B.A."/>
            <person name="Zahonova K."/>
            <person name="Pipaliya S."/>
            <person name="Dacks J."/>
            <person name="Roger A.J."/>
        </authorList>
    </citation>
    <scope>NUCLEOTIDE SEQUENCE</scope>
    <source>
        <strain evidence="13">BMAN</strain>
    </source>
</reference>
<evidence type="ECO:0000256" key="11">
    <source>
        <dbReference type="SAM" id="Phobius"/>
    </source>
</evidence>
<evidence type="ECO:0000256" key="7">
    <source>
        <dbReference type="ARBA" id="ARBA00040944"/>
    </source>
</evidence>
<dbReference type="PANTHER" id="PTHR20961:SF148">
    <property type="entry name" value="EGF DOMAIN-SPECIFIC O-LINKED N-ACETYLGLUCOSAMINE TRANSFERASE"/>
    <property type="match status" value="1"/>
</dbReference>
<keyword evidence="3 13" id="KW-0808">Transferase</keyword>
<dbReference type="InterPro" id="IPR007657">
    <property type="entry name" value="Glycosyltransferase_61"/>
</dbReference>
<keyword evidence="5" id="KW-0256">Endoplasmic reticulum</keyword>
<dbReference type="OMA" id="NICGSAI"/>
<keyword evidence="6" id="KW-0325">Glycoprotein</keyword>
<keyword evidence="11" id="KW-1133">Transmembrane helix</keyword>
<dbReference type="EMBL" id="JAPDFW010000064">
    <property type="protein sequence ID" value="KAJ5075549.1"/>
    <property type="molecule type" value="Genomic_DNA"/>
</dbReference>